<reference evidence="2" key="2">
    <citation type="submission" date="2025-09" db="UniProtKB">
        <authorList>
            <consortium name="Ensembl"/>
        </authorList>
    </citation>
    <scope>IDENTIFICATION</scope>
</reference>
<organism evidence="2 3">
    <name type="scientific">Mus spicilegus</name>
    <name type="common">Mound-building mouse</name>
    <dbReference type="NCBI Taxonomy" id="10103"/>
    <lineage>
        <taxon>Eukaryota</taxon>
        <taxon>Metazoa</taxon>
        <taxon>Chordata</taxon>
        <taxon>Craniata</taxon>
        <taxon>Vertebrata</taxon>
        <taxon>Euteleostomi</taxon>
        <taxon>Mammalia</taxon>
        <taxon>Eutheria</taxon>
        <taxon>Euarchontoglires</taxon>
        <taxon>Glires</taxon>
        <taxon>Rodentia</taxon>
        <taxon>Myomorpha</taxon>
        <taxon>Muroidea</taxon>
        <taxon>Muridae</taxon>
        <taxon>Murinae</taxon>
        <taxon>Mus</taxon>
        <taxon>Mus</taxon>
    </lineage>
</organism>
<dbReference type="PANTHER" id="PTHR23266">
    <property type="entry name" value="IMMUNOGLOBULIN HEAVY CHAIN"/>
    <property type="match status" value="1"/>
</dbReference>
<dbReference type="AlphaFoldDB" id="A0A8C6GD52"/>
<evidence type="ECO:0000313" key="2">
    <source>
        <dbReference type="Ensembl" id="ENSMSIP00000003960.1"/>
    </source>
</evidence>
<feature type="chain" id="PRO_5034564431" evidence="1">
    <location>
        <begin position="20"/>
        <end position="68"/>
    </location>
</feature>
<reference evidence="2" key="1">
    <citation type="submission" date="2025-08" db="UniProtKB">
        <authorList>
            <consortium name="Ensembl"/>
        </authorList>
    </citation>
    <scope>IDENTIFICATION</scope>
</reference>
<keyword evidence="3" id="KW-1185">Reference proteome</keyword>
<dbReference type="Ensembl" id="ENSMSIT00000005029.1">
    <property type="protein sequence ID" value="ENSMSIP00000003960.1"/>
    <property type="gene ID" value="ENSMSIG00000003634.1"/>
</dbReference>
<proteinExistence type="predicted"/>
<evidence type="ECO:0000313" key="3">
    <source>
        <dbReference type="Proteomes" id="UP000694415"/>
    </source>
</evidence>
<sequence length="68" mass="7326">MELGLSWVFLVALLNGVQCQVQLVETGGGLVRPGNSLKLSSSGFTLSGYWMHWICQAPGKGPERHNVA</sequence>
<dbReference type="InterPro" id="IPR036179">
    <property type="entry name" value="Ig-like_dom_sf"/>
</dbReference>
<name>A0A8C6GD52_MUSSI</name>
<protein>
    <submittedName>
        <fullName evidence="2">Uncharacterized protein</fullName>
    </submittedName>
</protein>
<dbReference type="Proteomes" id="UP000694415">
    <property type="component" value="Unplaced"/>
</dbReference>
<dbReference type="Gene3D" id="2.60.40.10">
    <property type="entry name" value="Immunoglobulins"/>
    <property type="match status" value="1"/>
</dbReference>
<accession>A0A8C6GD52</accession>
<keyword evidence="1" id="KW-0732">Signal</keyword>
<feature type="signal peptide" evidence="1">
    <location>
        <begin position="1"/>
        <end position="19"/>
    </location>
</feature>
<dbReference type="SUPFAM" id="SSF48726">
    <property type="entry name" value="Immunoglobulin"/>
    <property type="match status" value="1"/>
</dbReference>
<dbReference type="InterPro" id="IPR013783">
    <property type="entry name" value="Ig-like_fold"/>
</dbReference>
<dbReference type="InterPro" id="IPR050199">
    <property type="entry name" value="IgHV"/>
</dbReference>
<dbReference type="GeneTree" id="ENSGT01050000244936"/>
<evidence type="ECO:0000256" key="1">
    <source>
        <dbReference type="SAM" id="SignalP"/>
    </source>
</evidence>